<keyword evidence="13" id="KW-0844">Vision</keyword>
<keyword evidence="5 14" id="KW-0681">Retinal protein</keyword>
<feature type="transmembrane region" description="Helical" evidence="14">
    <location>
        <begin position="46"/>
        <end position="74"/>
    </location>
</feature>
<keyword evidence="2 14" id="KW-0600">Photoreceptor protein</keyword>
<evidence type="ECO:0000256" key="11">
    <source>
        <dbReference type="ARBA" id="ARBA00023170"/>
    </source>
</evidence>
<dbReference type="GO" id="GO:0016020">
    <property type="term" value="C:membrane"/>
    <property type="evidence" value="ECO:0007669"/>
    <property type="project" value="UniProtKB-SubCell"/>
</dbReference>
<comment type="caution">
    <text evidence="14">Lacks conserved residue(s) required for the propagation of feature annotation.</text>
</comment>
<dbReference type="InterPro" id="IPR001760">
    <property type="entry name" value="Opsin"/>
</dbReference>
<feature type="transmembrane region" description="Helical" evidence="14">
    <location>
        <begin position="126"/>
        <end position="144"/>
    </location>
</feature>
<keyword evidence="12 14" id="KW-0807">Transducer</keyword>
<evidence type="ECO:0000256" key="9">
    <source>
        <dbReference type="ARBA" id="ARBA00023136"/>
    </source>
</evidence>
<dbReference type="InterPro" id="IPR017452">
    <property type="entry name" value="GPCR_Rhodpsn_7TM"/>
</dbReference>
<feature type="transmembrane region" description="Helical" evidence="14">
    <location>
        <begin position="86"/>
        <end position="106"/>
    </location>
</feature>
<gene>
    <name evidence="18 19" type="primary">LOC106459646</name>
</gene>
<feature type="transmembrane region" description="Helical" evidence="14">
    <location>
        <begin position="277"/>
        <end position="300"/>
    </location>
</feature>
<dbReference type="InterPro" id="IPR001391">
    <property type="entry name" value="Opsin_lateye"/>
</dbReference>
<dbReference type="Proteomes" id="UP000694941">
    <property type="component" value="Unplaced"/>
</dbReference>
<dbReference type="AlphaFoldDB" id="A0A097J9F0"/>
<dbReference type="OrthoDB" id="9996086at2759"/>
<dbReference type="PRINTS" id="PR00237">
    <property type="entry name" value="GPCRRHODOPSN"/>
</dbReference>
<evidence type="ECO:0000256" key="13">
    <source>
        <dbReference type="ARBA" id="ARBA00023305"/>
    </source>
</evidence>
<dbReference type="InterPro" id="IPR000276">
    <property type="entry name" value="GPCR_Rhodpsn"/>
</dbReference>
<keyword evidence="11 14" id="KW-0675">Receptor</keyword>
<dbReference type="PANTHER" id="PTHR24240">
    <property type="entry name" value="OPSIN"/>
    <property type="match status" value="1"/>
</dbReference>
<dbReference type="Pfam" id="PF00001">
    <property type="entry name" value="7tm_1"/>
    <property type="match status" value="1"/>
</dbReference>
<evidence type="ECO:0000313" key="17">
    <source>
        <dbReference type="Proteomes" id="UP000694941"/>
    </source>
</evidence>
<dbReference type="Gene3D" id="1.20.1070.10">
    <property type="entry name" value="Rhodopsin 7-helix transmembrane proteins"/>
    <property type="match status" value="1"/>
</dbReference>
<dbReference type="PROSITE" id="PS00237">
    <property type="entry name" value="G_PROTEIN_RECEP_F1_1"/>
    <property type="match status" value="1"/>
</dbReference>
<keyword evidence="7 14" id="KW-0157">Chromophore</keyword>
<comment type="subcellular location">
    <subcellularLocation>
        <location evidence="1 14">Membrane</location>
        <topology evidence="1 14">Multi-pass membrane protein</topology>
    </subcellularLocation>
</comment>
<feature type="domain" description="G-protein coupled receptors family 1 profile" evidence="15">
    <location>
        <begin position="65"/>
        <end position="329"/>
    </location>
</feature>
<dbReference type="InterPro" id="IPR027430">
    <property type="entry name" value="Retinal_BS"/>
</dbReference>
<evidence type="ECO:0000256" key="1">
    <source>
        <dbReference type="ARBA" id="ARBA00004141"/>
    </source>
</evidence>
<dbReference type="RefSeq" id="XP_013774737.1">
    <property type="nucleotide sequence ID" value="XM_013919283.1"/>
</dbReference>
<dbReference type="GO" id="GO:0007602">
    <property type="term" value="P:phototransduction"/>
    <property type="evidence" value="ECO:0007669"/>
    <property type="project" value="UniProtKB-KW"/>
</dbReference>
<name>A0A097J9F0_LIMPO</name>
<keyword evidence="10" id="KW-1015">Disulfide bond</keyword>
<keyword evidence="8 14" id="KW-0297">G-protein coupled receptor</keyword>
<dbReference type="GO" id="GO:0004930">
    <property type="term" value="F:G protein-coupled receptor activity"/>
    <property type="evidence" value="ECO:0007669"/>
    <property type="project" value="UniProtKB-KW"/>
</dbReference>
<feature type="transmembrane region" description="Helical" evidence="14">
    <location>
        <begin position="213"/>
        <end position="235"/>
    </location>
</feature>
<protein>
    <submittedName>
        <fullName evidence="18 19">Ocellar opsin-like</fullName>
    </submittedName>
    <submittedName>
        <fullName evidence="16">Opsin 8</fullName>
    </submittedName>
</protein>
<evidence type="ECO:0000256" key="14">
    <source>
        <dbReference type="RuleBase" id="RU004951"/>
    </source>
</evidence>
<dbReference type="PRINTS" id="PR00578">
    <property type="entry name" value="OPSINLTRLEYE"/>
</dbReference>
<dbReference type="SUPFAM" id="SSF81321">
    <property type="entry name" value="Family A G protein-coupled receptor-like"/>
    <property type="match status" value="1"/>
</dbReference>
<accession>A0A097J9F0</accession>
<reference evidence="18 19" key="3">
    <citation type="submission" date="2025-05" db="UniProtKB">
        <authorList>
            <consortium name="RefSeq"/>
        </authorList>
    </citation>
    <scope>IDENTIFICATION</scope>
    <source>
        <tissue evidence="19">Muscle</tissue>
    </source>
</reference>
<dbReference type="GeneID" id="106459646"/>
<evidence type="ECO:0000256" key="4">
    <source>
        <dbReference type="ARBA" id="ARBA00022692"/>
    </source>
</evidence>
<evidence type="ECO:0000256" key="8">
    <source>
        <dbReference type="ARBA" id="ARBA00023040"/>
    </source>
</evidence>
<keyword evidence="3 14" id="KW-0716">Sensory transduction</keyword>
<dbReference type="RefSeq" id="NP_001301103.1">
    <property type="nucleotide sequence ID" value="NM_001314174.1"/>
</dbReference>
<organism evidence="16">
    <name type="scientific">Limulus polyphemus</name>
    <name type="common">Atlantic horseshoe crab</name>
    <dbReference type="NCBI Taxonomy" id="6850"/>
    <lineage>
        <taxon>Eukaryota</taxon>
        <taxon>Metazoa</taxon>
        <taxon>Ecdysozoa</taxon>
        <taxon>Arthropoda</taxon>
        <taxon>Chelicerata</taxon>
        <taxon>Merostomata</taxon>
        <taxon>Xiphosura</taxon>
        <taxon>Limulidae</taxon>
        <taxon>Limulus</taxon>
    </lineage>
</organism>
<keyword evidence="17" id="KW-1185">Reference proteome</keyword>
<dbReference type="PROSITE" id="PS50262">
    <property type="entry name" value="G_PROTEIN_RECEP_F1_2"/>
    <property type="match status" value="1"/>
</dbReference>
<evidence type="ECO:0000313" key="16">
    <source>
        <dbReference type="EMBL" id="AIT75832.1"/>
    </source>
</evidence>
<dbReference type="InterPro" id="IPR050125">
    <property type="entry name" value="GPCR_opsins"/>
</dbReference>
<proteinExistence type="evidence at transcript level"/>
<reference evidence="16" key="1">
    <citation type="submission" date="2014-09" db="EMBL/GenBank/DDBJ databases">
        <authorList>
            <person name="Bishop-Lilly K.A."/>
            <person name="Broomall S.M."/>
            <person name="Chain P.S."/>
            <person name="Chertkov O."/>
            <person name="Coyne S.R."/>
            <person name="Daligault H.E."/>
            <person name="Davenport K.W."/>
            <person name="Erkkila T."/>
            <person name="Frey K.G."/>
            <person name="Gibbons H.S."/>
            <person name="Gu W."/>
            <person name="Jaissle J."/>
            <person name="Johnson S.L."/>
            <person name="Koroleva G.I."/>
            <person name="Ladner J.T."/>
            <person name="Lo C.-C."/>
            <person name="Minogue T.D."/>
            <person name="Munk C."/>
            <person name="Palacios G.F."/>
            <person name="Redden C.L."/>
            <person name="Rosenzweig C.N."/>
            <person name="Scholz M.B."/>
            <person name="Teshima H."/>
            <person name="Xu Y."/>
        </authorList>
    </citation>
    <scope>NUCLEOTIDE SEQUENCE</scope>
</reference>
<keyword evidence="9 14" id="KW-0472">Membrane</keyword>
<dbReference type="GO" id="GO:0007601">
    <property type="term" value="P:visual perception"/>
    <property type="evidence" value="ECO:0007669"/>
    <property type="project" value="UniProtKB-KW"/>
</dbReference>
<sequence>MLDIISSSSPFWWQFSSNASVVDMVPKDMLHMVHEHWYRFPSLNPLWFQILGVAMIFLGILCICGNGVVIYIFLTTKSMRTASNVLIVNLAFSDFMMMGTMMPMMATNCFAEKWALGPFMCEVYGMLGSLFGCASIWSMVMITYDRYHIIGKGFSVSPMTHSKAALMNIFVWAWSIGWTLAPFFGWNRYVPEGNMTSCTFDYLTKDTHSRSYVVIYATAVYFLPLFITIYCYFFIVRAVADHERSLREQAKKMNVTSLRANGDQQGARAEIRLAKIAMFNVGLWFVAWTPYLIIAFNGIFSDGTKLTPLATIWGSVFAKANSVYNPIVYGISHPKYRVALKAKLPWLFCDTDNDENFSNESNDTSTLITEKIQLPFKIST</sequence>
<reference evidence="16" key="2">
    <citation type="journal article" date="2015" name="J. Exp. Biol.">
        <title>Opsins in Limulus eyes: characterization of three visible light-sensitive opsins unique to and co-expressed in median eye photoreceptors and a peropsin/RGR that is expressed in all eyes.</title>
        <authorList>
            <person name="Battelle B.A."/>
            <person name="Kempler K.E."/>
            <person name="Saraf S.R."/>
            <person name="Marten C.E."/>
            <person name="Dugger D.R.Jr."/>
            <person name="Speiser D.I."/>
            <person name="Oakley T.H."/>
        </authorList>
    </citation>
    <scope>NUCLEOTIDE SEQUENCE</scope>
</reference>
<evidence type="ECO:0000256" key="5">
    <source>
        <dbReference type="ARBA" id="ARBA00022925"/>
    </source>
</evidence>
<evidence type="ECO:0000313" key="18">
    <source>
        <dbReference type="RefSeq" id="NP_001301103.1"/>
    </source>
</evidence>
<dbReference type="PRINTS" id="PR00238">
    <property type="entry name" value="OPSIN"/>
</dbReference>
<evidence type="ECO:0000256" key="3">
    <source>
        <dbReference type="ARBA" id="ARBA00022606"/>
    </source>
</evidence>
<keyword evidence="4 14" id="KW-0812">Transmembrane</keyword>
<evidence type="ECO:0000256" key="10">
    <source>
        <dbReference type="ARBA" id="ARBA00023157"/>
    </source>
</evidence>
<dbReference type="EMBL" id="KM538952">
    <property type="protein sequence ID" value="AIT75832.1"/>
    <property type="molecule type" value="mRNA"/>
</dbReference>
<evidence type="ECO:0000259" key="15">
    <source>
        <dbReference type="PROSITE" id="PS50262"/>
    </source>
</evidence>
<evidence type="ECO:0000256" key="7">
    <source>
        <dbReference type="ARBA" id="ARBA00022991"/>
    </source>
</evidence>
<dbReference type="PROSITE" id="PS00238">
    <property type="entry name" value="OPSIN"/>
    <property type="match status" value="1"/>
</dbReference>
<evidence type="ECO:0000256" key="6">
    <source>
        <dbReference type="ARBA" id="ARBA00022989"/>
    </source>
</evidence>
<dbReference type="KEGG" id="lpol:106459646"/>
<dbReference type="GO" id="GO:0009881">
    <property type="term" value="F:photoreceptor activity"/>
    <property type="evidence" value="ECO:0007669"/>
    <property type="project" value="UniProtKB-KW"/>
</dbReference>
<dbReference type="FunFam" id="1.20.1070.10:FF:000044">
    <property type="entry name" value="Opsin, ultraviolet-sensitive"/>
    <property type="match status" value="1"/>
</dbReference>
<evidence type="ECO:0000256" key="12">
    <source>
        <dbReference type="ARBA" id="ARBA00023224"/>
    </source>
</evidence>
<dbReference type="CDD" id="cd15079">
    <property type="entry name" value="7tmA_photoreceptors_insect"/>
    <property type="match status" value="1"/>
</dbReference>
<feature type="transmembrane region" description="Helical" evidence="14">
    <location>
        <begin position="165"/>
        <end position="186"/>
    </location>
</feature>
<evidence type="ECO:0000313" key="19">
    <source>
        <dbReference type="RefSeq" id="XP_013774737.1"/>
    </source>
</evidence>
<keyword evidence="6 14" id="KW-1133">Transmembrane helix</keyword>
<comment type="similarity">
    <text evidence="14">Belongs to the G-protein coupled receptor 1 family. Opsin subfamily.</text>
</comment>
<evidence type="ECO:0000256" key="2">
    <source>
        <dbReference type="ARBA" id="ARBA00022543"/>
    </source>
</evidence>